<reference evidence="2 3" key="1">
    <citation type="submission" date="2019-11" db="EMBL/GenBank/DDBJ databases">
        <authorList>
            <person name="Brisse S."/>
        </authorList>
    </citation>
    <scope>NUCLEOTIDE SEQUENCE [LARGE SCALE GENOMIC DNA]</scope>
    <source>
        <strain evidence="2">FRC0190</strain>
    </source>
</reference>
<dbReference type="EMBL" id="LR738855">
    <property type="protein sequence ID" value="VZH85917.1"/>
    <property type="molecule type" value="Genomic_DNA"/>
</dbReference>
<keyword evidence="2" id="KW-0378">Hydrolase</keyword>
<name>A0A6I8MD31_9CORY</name>
<keyword evidence="2" id="KW-0540">Nuclease</keyword>
<keyword evidence="2" id="KW-0255">Endonuclease</keyword>
<dbReference type="InterPro" id="IPR003615">
    <property type="entry name" value="HNH_nuc"/>
</dbReference>
<evidence type="ECO:0000313" key="2">
    <source>
        <dbReference type="EMBL" id="VZH85917.1"/>
    </source>
</evidence>
<gene>
    <name evidence="2" type="ORF">FRC0190_01849</name>
</gene>
<dbReference type="Gene3D" id="1.10.30.50">
    <property type="match status" value="1"/>
</dbReference>
<dbReference type="GO" id="GO:0004519">
    <property type="term" value="F:endonuclease activity"/>
    <property type="evidence" value="ECO:0007669"/>
    <property type="project" value="UniProtKB-KW"/>
</dbReference>
<dbReference type="SMART" id="SM00507">
    <property type="entry name" value="HNHc"/>
    <property type="match status" value="1"/>
</dbReference>
<evidence type="ECO:0000259" key="1">
    <source>
        <dbReference type="SMART" id="SM00507"/>
    </source>
</evidence>
<dbReference type="RefSeq" id="WP_155873799.1">
    <property type="nucleotide sequence ID" value="NZ_CP168248.1"/>
</dbReference>
<dbReference type="AlphaFoldDB" id="A0A6I8MD31"/>
<sequence length="90" mass="9951">MSWGGRHAQRLTALVLATYGDRCHLCGELGANTADHLIPRAAGGDDSLANMRPAHRSCNCSRQDMPLAEWRARRIDATRASRAQPSRPWL</sequence>
<dbReference type="Proteomes" id="UP000423525">
    <property type="component" value="Chromosome"/>
</dbReference>
<dbReference type="InterPro" id="IPR002711">
    <property type="entry name" value="HNH"/>
</dbReference>
<dbReference type="GO" id="GO:0008270">
    <property type="term" value="F:zinc ion binding"/>
    <property type="evidence" value="ECO:0007669"/>
    <property type="project" value="InterPro"/>
</dbReference>
<protein>
    <submittedName>
        <fullName evidence="2">HNH endonuclease</fullName>
    </submittedName>
</protein>
<feature type="domain" description="HNH nuclease" evidence="1">
    <location>
        <begin position="11"/>
        <end position="60"/>
    </location>
</feature>
<dbReference type="Pfam" id="PF01844">
    <property type="entry name" value="HNH"/>
    <property type="match status" value="1"/>
</dbReference>
<dbReference type="CDD" id="cd00085">
    <property type="entry name" value="HNHc"/>
    <property type="match status" value="1"/>
</dbReference>
<dbReference type="GO" id="GO:0003676">
    <property type="term" value="F:nucleic acid binding"/>
    <property type="evidence" value="ECO:0007669"/>
    <property type="project" value="InterPro"/>
</dbReference>
<organism evidence="2 3">
    <name type="scientific">Corynebacterium rouxii</name>
    <dbReference type="NCBI Taxonomy" id="2719119"/>
    <lineage>
        <taxon>Bacteria</taxon>
        <taxon>Bacillati</taxon>
        <taxon>Actinomycetota</taxon>
        <taxon>Actinomycetes</taxon>
        <taxon>Mycobacteriales</taxon>
        <taxon>Corynebacteriaceae</taxon>
        <taxon>Corynebacterium</taxon>
    </lineage>
</organism>
<accession>A0A6I8MD31</accession>
<dbReference type="KEGG" id="crf:FRC0190_01849"/>
<evidence type="ECO:0000313" key="3">
    <source>
        <dbReference type="Proteomes" id="UP000423525"/>
    </source>
</evidence>
<proteinExistence type="predicted"/>